<evidence type="ECO:0000256" key="1">
    <source>
        <dbReference type="SAM" id="Phobius"/>
    </source>
</evidence>
<keyword evidence="1" id="KW-1133">Transmembrane helix</keyword>
<keyword evidence="1" id="KW-0812">Transmembrane</keyword>
<organism evidence="2">
    <name type="scientific">marine sediment metagenome</name>
    <dbReference type="NCBI Taxonomy" id="412755"/>
    <lineage>
        <taxon>unclassified sequences</taxon>
        <taxon>metagenomes</taxon>
        <taxon>ecological metagenomes</taxon>
    </lineage>
</organism>
<dbReference type="EMBL" id="LAZR01003954">
    <property type="protein sequence ID" value="KKN13137.1"/>
    <property type="molecule type" value="Genomic_DNA"/>
</dbReference>
<proteinExistence type="predicted"/>
<name>A0A0F9NM28_9ZZZZ</name>
<reference evidence="2" key="1">
    <citation type="journal article" date="2015" name="Nature">
        <title>Complex archaea that bridge the gap between prokaryotes and eukaryotes.</title>
        <authorList>
            <person name="Spang A."/>
            <person name="Saw J.H."/>
            <person name="Jorgensen S.L."/>
            <person name="Zaremba-Niedzwiedzka K."/>
            <person name="Martijn J."/>
            <person name="Lind A.E."/>
            <person name="van Eijk R."/>
            <person name="Schleper C."/>
            <person name="Guy L."/>
            <person name="Ettema T.J."/>
        </authorList>
    </citation>
    <scope>NUCLEOTIDE SEQUENCE</scope>
</reference>
<keyword evidence="1" id="KW-0472">Membrane</keyword>
<evidence type="ECO:0000313" key="2">
    <source>
        <dbReference type="EMBL" id="KKN13137.1"/>
    </source>
</evidence>
<protein>
    <submittedName>
        <fullName evidence="2">Uncharacterized protein</fullName>
    </submittedName>
</protein>
<feature type="transmembrane region" description="Helical" evidence="1">
    <location>
        <begin position="6"/>
        <end position="24"/>
    </location>
</feature>
<comment type="caution">
    <text evidence="2">The sequence shown here is derived from an EMBL/GenBank/DDBJ whole genome shotgun (WGS) entry which is preliminary data.</text>
</comment>
<sequence>MDFNNFLLLFNFILFAVYSFRFWILEKPDREGIFAIICLILLHLLGE</sequence>
<accession>A0A0F9NM28</accession>
<gene>
    <name evidence="2" type="ORF">LCGC14_1009360</name>
</gene>
<dbReference type="AlphaFoldDB" id="A0A0F9NM28"/>